<keyword evidence="4" id="KW-0547">Nucleotide-binding</keyword>
<dbReference type="PANTHER" id="PTHR43071">
    <property type="entry name" value="2-AMINO-4-HYDROXY-6-HYDROXYMETHYLDIHYDROPTERIDINE PYROPHOSPHOKINASE"/>
    <property type="match status" value="1"/>
</dbReference>
<evidence type="ECO:0000256" key="6">
    <source>
        <dbReference type="ARBA" id="ARBA00022840"/>
    </source>
</evidence>
<evidence type="ECO:0000256" key="1">
    <source>
        <dbReference type="ARBA" id="ARBA00005051"/>
    </source>
</evidence>
<keyword evidence="7" id="KW-0289">Folate biosynthesis</keyword>
<name>A0A6J6DZX3_9ZZZZ</name>
<evidence type="ECO:0000313" key="9">
    <source>
        <dbReference type="EMBL" id="CAB4568589.1"/>
    </source>
</evidence>
<dbReference type="CDD" id="cd00483">
    <property type="entry name" value="HPPK"/>
    <property type="match status" value="1"/>
</dbReference>
<dbReference type="GO" id="GO:0046654">
    <property type="term" value="P:tetrahydrofolate biosynthetic process"/>
    <property type="evidence" value="ECO:0007669"/>
    <property type="project" value="UniProtKB-UniPathway"/>
</dbReference>
<protein>
    <recommendedName>
        <fullName evidence="2">2-amino-4-hydroxy-6-hydroxymethyldihydropteridine diphosphokinase</fullName>
        <ecNumber evidence="2">2.7.6.3</ecNumber>
    </recommendedName>
</protein>
<accession>A0A6J6DZX3</accession>
<dbReference type="EC" id="2.7.6.3" evidence="2"/>
<evidence type="ECO:0000256" key="5">
    <source>
        <dbReference type="ARBA" id="ARBA00022777"/>
    </source>
</evidence>
<reference evidence="9" key="1">
    <citation type="submission" date="2020-05" db="EMBL/GenBank/DDBJ databases">
        <authorList>
            <person name="Chiriac C."/>
            <person name="Salcher M."/>
            <person name="Ghai R."/>
            <person name="Kavagutti S V."/>
        </authorList>
    </citation>
    <scope>NUCLEOTIDE SEQUENCE</scope>
</reference>
<proteinExistence type="predicted"/>
<comment type="pathway">
    <text evidence="1">Cofactor biosynthesis; tetrahydrofolate biosynthesis; 2-amino-4-hydroxy-6-hydroxymethyl-7,8-dihydropteridine diphosphate from 7,8-dihydroneopterin triphosphate: step 4/4.</text>
</comment>
<dbReference type="InterPro" id="IPR000550">
    <property type="entry name" value="Hppk"/>
</dbReference>
<dbReference type="Gene3D" id="3.30.70.560">
    <property type="entry name" value="7,8-Dihydro-6-hydroxymethylpterin-pyrophosphokinase HPPK"/>
    <property type="match status" value="1"/>
</dbReference>
<dbReference type="PANTHER" id="PTHR43071:SF1">
    <property type="entry name" value="2-AMINO-4-HYDROXY-6-HYDROXYMETHYLDIHYDROPTERIDINE PYROPHOSPHOKINASE"/>
    <property type="match status" value="1"/>
</dbReference>
<dbReference type="AlphaFoldDB" id="A0A6J6DZX3"/>
<feature type="domain" description="7,8-dihydro-6-hydroxymethylpterin-pyrophosphokinase" evidence="8">
    <location>
        <begin position="4"/>
        <end position="131"/>
    </location>
</feature>
<evidence type="ECO:0000256" key="4">
    <source>
        <dbReference type="ARBA" id="ARBA00022741"/>
    </source>
</evidence>
<dbReference type="EMBL" id="CAEZTU010000001">
    <property type="protein sequence ID" value="CAB4568589.1"/>
    <property type="molecule type" value="Genomic_DNA"/>
</dbReference>
<keyword evidence="5" id="KW-0418">Kinase</keyword>
<dbReference type="NCBIfam" id="TIGR01498">
    <property type="entry name" value="folK"/>
    <property type="match status" value="1"/>
</dbReference>
<dbReference type="SUPFAM" id="SSF55083">
    <property type="entry name" value="6-hydroxymethyl-7,8-dihydropterin pyrophosphokinase, HPPK"/>
    <property type="match status" value="1"/>
</dbReference>
<dbReference type="InterPro" id="IPR035907">
    <property type="entry name" value="Hppk_sf"/>
</dbReference>
<dbReference type="GO" id="GO:0046656">
    <property type="term" value="P:folic acid biosynthetic process"/>
    <property type="evidence" value="ECO:0007669"/>
    <property type="project" value="UniProtKB-KW"/>
</dbReference>
<evidence type="ECO:0000259" key="8">
    <source>
        <dbReference type="Pfam" id="PF01288"/>
    </source>
</evidence>
<dbReference type="Pfam" id="PF01288">
    <property type="entry name" value="HPPK"/>
    <property type="match status" value="1"/>
</dbReference>
<dbReference type="GO" id="GO:0016301">
    <property type="term" value="F:kinase activity"/>
    <property type="evidence" value="ECO:0007669"/>
    <property type="project" value="UniProtKB-KW"/>
</dbReference>
<organism evidence="9">
    <name type="scientific">freshwater metagenome</name>
    <dbReference type="NCBI Taxonomy" id="449393"/>
    <lineage>
        <taxon>unclassified sequences</taxon>
        <taxon>metagenomes</taxon>
        <taxon>ecological metagenomes</taxon>
    </lineage>
</organism>
<dbReference type="GO" id="GO:0005524">
    <property type="term" value="F:ATP binding"/>
    <property type="evidence" value="ECO:0007669"/>
    <property type="project" value="UniProtKB-KW"/>
</dbReference>
<keyword evidence="3" id="KW-0808">Transferase</keyword>
<sequence length="163" mass="18388">MKAIVALGSNLGDRFDYLQKALTEINEISDTEVLDISSVYETLPVGGPEQGNYLNAVISVKTDFSAEEFLLKLLLIELNLGRERTTNWGPRTIDLDLIWFDNQKIDSENLTLPHPRAHERCFVIKPWSEIDTEATLNGKKIKDLLQDLDCSGINLFPSKLVKV</sequence>
<evidence type="ECO:0000256" key="3">
    <source>
        <dbReference type="ARBA" id="ARBA00022679"/>
    </source>
</evidence>
<evidence type="ECO:0000256" key="7">
    <source>
        <dbReference type="ARBA" id="ARBA00022909"/>
    </source>
</evidence>
<keyword evidence="6" id="KW-0067">ATP-binding</keyword>
<dbReference type="GO" id="GO:0003848">
    <property type="term" value="F:2-amino-4-hydroxy-6-hydroxymethyldihydropteridine diphosphokinase activity"/>
    <property type="evidence" value="ECO:0007669"/>
    <property type="project" value="UniProtKB-EC"/>
</dbReference>
<evidence type="ECO:0000256" key="2">
    <source>
        <dbReference type="ARBA" id="ARBA00013253"/>
    </source>
</evidence>
<dbReference type="UniPathway" id="UPA00077">
    <property type="reaction ID" value="UER00155"/>
</dbReference>
<gene>
    <name evidence="9" type="ORF">UFOPK1740_00046</name>
</gene>